<dbReference type="EMBL" id="LDEV01003588">
    <property type="protein sequence ID" value="KLJ05575.1"/>
    <property type="molecule type" value="Genomic_DNA"/>
</dbReference>
<proteinExistence type="predicted"/>
<evidence type="ECO:0000313" key="2">
    <source>
        <dbReference type="Proteomes" id="UP000053573"/>
    </source>
</evidence>
<evidence type="ECO:0000313" key="1">
    <source>
        <dbReference type="EMBL" id="KLJ05575.1"/>
    </source>
</evidence>
<dbReference type="AlphaFoldDB" id="A0A0H1B2I2"/>
<sequence length="98" mass="11233">MAAKPFTAKLLPWPELLSRRSHKLNAANASRAHKRLTLDRSTILESSVGSNKRQRNRYLRGLAKSQYAKADLRQLRSCERRDRPANAALESNRHLDIL</sequence>
<reference evidence="2" key="1">
    <citation type="journal article" date="2015" name="PLoS Genet.">
        <title>The dynamic genome and transcriptome of the human fungal pathogen Blastomyces and close relative Emmonsia.</title>
        <authorList>
            <person name="Munoz J.F."/>
            <person name="Gauthier G.M."/>
            <person name="Desjardins C.A."/>
            <person name="Gallo J.E."/>
            <person name="Holder J."/>
            <person name="Sullivan T.D."/>
            <person name="Marty A.J."/>
            <person name="Carmen J.C."/>
            <person name="Chen Z."/>
            <person name="Ding L."/>
            <person name="Gujja S."/>
            <person name="Magrini V."/>
            <person name="Misas E."/>
            <person name="Mitreva M."/>
            <person name="Priest M."/>
            <person name="Saif S."/>
            <person name="Whiston E.A."/>
            <person name="Young S."/>
            <person name="Zeng Q."/>
            <person name="Goldman W.E."/>
            <person name="Mardis E.R."/>
            <person name="Taylor J.W."/>
            <person name="McEwen J.G."/>
            <person name="Clay O.K."/>
            <person name="Klein B.S."/>
            <person name="Cuomo C.A."/>
        </authorList>
    </citation>
    <scope>NUCLEOTIDE SEQUENCE [LARGE SCALE GENOMIC DNA]</scope>
    <source>
        <strain evidence="2">UAMH 139</strain>
    </source>
</reference>
<organism evidence="1 2">
    <name type="scientific">Blastomyces silverae</name>
    <dbReference type="NCBI Taxonomy" id="2060906"/>
    <lineage>
        <taxon>Eukaryota</taxon>
        <taxon>Fungi</taxon>
        <taxon>Dikarya</taxon>
        <taxon>Ascomycota</taxon>
        <taxon>Pezizomycotina</taxon>
        <taxon>Eurotiomycetes</taxon>
        <taxon>Eurotiomycetidae</taxon>
        <taxon>Onygenales</taxon>
        <taxon>Ajellomycetaceae</taxon>
        <taxon>Blastomyces</taxon>
    </lineage>
</organism>
<comment type="caution">
    <text evidence="1">The sequence shown here is derived from an EMBL/GenBank/DDBJ whole genome shotgun (WGS) entry which is preliminary data.</text>
</comment>
<keyword evidence="2" id="KW-1185">Reference proteome</keyword>
<name>A0A0H1B2I2_9EURO</name>
<gene>
    <name evidence="1" type="ORF">EMPG_10972</name>
</gene>
<dbReference type="Proteomes" id="UP000053573">
    <property type="component" value="Unassembled WGS sequence"/>
</dbReference>
<protein>
    <submittedName>
        <fullName evidence="1">Uncharacterized protein</fullName>
    </submittedName>
</protein>
<accession>A0A0H1B2I2</accession>